<dbReference type="PANTHER" id="PTHR22923:SF116">
    <property type="entry name" value="C1Q DOMAIN-CONTAINING PROTEIN"/>
    <property type="match status" value="1"/>
</dbReference>
<dbReference type="AlphaFoldDB" id="A0A9D3XZN4"/>
<evidence type="ECO:0000256" key="2">
    <source>
        <dbReference type="ARBA" id="ARBA00022525"/>
    </source>
</evidence>
<accession>A0A9D3XZN4</accession>
<evidence type="ECO:0000256" key="3">
    <source>
        <dbReference type="ARBA" id="ARBA00022729"/>
    </source>
</evidence>
<evidence type="ECO:0000259" key="4">
    <source>
        <dbReference type="PROSITE" id="PS50871"/>
    </source>
</evidence>
<comment type="subcellular location">
    <subcellularLocation>
        <location evidence="1">Secreted</location>
    </subcellularLocation>
</comment>
<dbReference type="EMBL" id="JAIWYP010000072">
    <property type="protein sequence ID" value="KAH3690246.1"/>
    <property type="molecule type" value="Genomic_DNA"/>
</dbReference>
<keyword evidence="6" id="KW-1185">Reference proteome</keyword>
<dbReference type="PROSITE" id="PS50871">
    <property type="entry name" value="C1Q"/>
    <property type="match status" value="1"/>
</dbReference>
<keyword evidence="2" id="KW-0964">Secreted</keyword>
<dbReference type="Pfam" id="PF00386">
    <property type="entry name" value="C1q"/>
    <property type="match status" value="1"/>
</dbReference>
<evidence type="ECO:0000313" key="6">
    <source>
        <dbReference type="Proteomes" id="UP000828390"/>
    </source>
</evidence>
<reference evidence="5" key="2">
    <citation type="submission" date="2020-11" db="EMBL/GenBank/DDBJ databases">
        <authorList>
            <person name="McCartney M.A."/>
            <person name="Auch B."/>
            <person name="Kono T."/>
            <person name="Mallez S."/>
            <person name="Becker A."/>
            <person name="Gohl D.M."/>
            <person name="Silverstein K.A.T."/>
            <person name="Koren S."/>
            <person name="Bechman K.B."/>
            <person name="Herman A."/>
            <person name="Abrahante J.E."/>
            <person name="Garbe J."/>
        </authorList>
    </citation>
    <scope>NUCLEOTIDE SEQUENCE</scope>
    <source>
        <strain evidence="5">Duluth1</strain>
        <tissue evidence="5">Whole animal</tissue>
    </source>
</reference>
<comment type="caution">
    <text evidence="5">The sequence shown here is derived from an EMBL/GenBank/DDBJ whole genome shotgun (WGS) entry which is preliminary data.</text>
</comment>
<sequence length="108" mass="11567">MGNAYNQFTGIFTCPVDGMYVFSFFICNTHTLQVVAELLMDNTKILHAIADAEGQTSGFAEVQGGNLAVVYCGQGSGVRVTNVRWAGGQVLGDDATSRFSSFSGFLLR</sequence>
<keyword evidence="3" id="KW-0732">Signal</keyword>
<dbReference type="SUPFAM" id="SSF49842">
    <property type="entry name" value="TNF-like"/>
    <property type="match status" value="1"/>
</dbReference>
<feature type="domain" description="C1q" evidence="4">
    <location>
        <begin position="1"/>
        <end position="108"/>
    </location>
</feature>
<dbReference type="Proteomes" id="UP000828390">
    <property type="component" value="Unassembled WGS sequence"/>
</dbReference>
<proteinExistence type="predicted"/>
<dbReference type="Gene3D" id="2.60.120.40">
    <property type="match status" value="1"/>
</dbReference>
<dbReference type="GO" id="GO:0005576">
    <property type="term" value="C:extracellular region"/>
    <property type="evidence" value="ECO:0007669"/>
    <property type="project" value="UniProtKB-SubCell"/>
</dbReference>
<evidence type="ECO:0000256" key="1">
    <source>
        <dbReference type="ARBA" id="ARBA00004613"/>
    </source>
</evidence>
<gene>
    <name evidence="5" type="ORF">DPMN_192414</name>
</gene>
<organism evidence="5 6">
    <name type="scientific">Dreissena polymorpha</name>
    <name type="common">Zebra mussel</name>
    <name type="synonym">Mytilus polymorpha</name>
    <dbReference type="NCBI Taxonomy" id="45954"/>
    <lineage>
        <taxon>Eukaryota</taxon>
        <taxon>Metazoa</taxon>
        <taxon>Spiralia</taxon>
        <taxon>Lophotrochozoa</taxon>
        <taxon>Mollusca</taxon>
        <taxon>Bivalvia</taxon>
        <taxon>Autobranchia</taxon>
        <taxon>Heteroconchia</taxon>
        <taxon>Euheterodonta</taxon>
        <taxon>Imparidentia</taxon>
        <taxon>Neoheterodontei</taxon>
        <taxon>Myida</taxon>
        <taxon>Dreissenoidea</taxon>
        <taxon>Dreissenidae</taxon>
        <taxon>Dreissena</taxon>
    </lineage>
</organism>
<dbReference type="InterPro" id="IPR050822">
    <property type="entry name" value="Cerebellin_Synaptic_Org"/>
</dbReference>
<dbReference type="PANTHER" id="PTHR22923">
    <property type="entry name" value="CEREBELLIN-RELATED"/>
    <property type="match status" value="1"/>
</dbReference>
<reference evidence="5" key="1">
    <citation type="journal article" date="2019" name="bioRxiv">
        <title>The Genome of the Zebra Mussel, Dreissena polymorpha: A Resource for Invasive Species Research.</title>
        <authorList>
            <person name="McCartney M.A."/>
            <person name="Auch B."/>
            <person name="Kono T."/>
            <person name="Mallez S."/>
            <person name="Zhang Y."/>
            <person name="Obille A."/>
            <person name="Becker A."/>
            <person name="Abrahante J.E."/>
            <person name="Garbe J."/>
            <person name="Badalamenti J.P."/>
            <person name="Herman A."/>
            <person name="Mangelson H."/>
            <person name="Liachko I."/>
            <person name="Sullivan S."/>
            <person name="Sone E.D."/>
            <person name="Koren S."/>
            <person name="Silverstein K.A.T."/>
            <person name="Beckman K.B."/>
            <person name="Gohl D.M."/>
        </authorList>
    </citation>
    <scope>NUCLEOTIDE SEQUENCE</scope>
    <source>
        <strain evidence="5">Duluth1</strain>
        <tissue evidence="5">Whole animal</tissue>
    </source>
</reference>
<name>A0A9D3XZN4_DREPO</name>
<evidence type="ECO:0000313" key="5">
    <source>
        <dbReference type="EMBL" id="KAH3690246.1"/>
    </source>
</evidence>
<dbReference type="InterPro" id="IPR001073">
    <property type="entry name" value="C1q_dom"/>
</dbReference>
<dbReference type="InterPro" id="IPR008983">
    <property type="entry name" value="Tumour_necrosis_fac-like_dom"/>
</dbReference>
<protein>
    <recommendedName>
        <fullName evidence="4">C1q domain-containing protein</fullName>
    </recommendedName>
</protein>